<keyword evidence="1" id="KW-0067">ATP-binding</keyword>
<keyword evidence="1" id="KW-0547">Nucleotide-binding</keyword>
<comment type="caution">
    <text evidence="1">The sequence shown here is derived from an EMBL/GenBank/DDBJ whole genome shotgun (WGS) entry which is preliminary data.</text>
</comment>
<dbReference type="EMBL" id="BSXG01000258">
    <property type="protein sequence ID" value="GME34858.1"/>
    <property type="molecule type" value="Genomic_DNA"/>
</dbReference>
<protein>
    <submittedName>
        <fullName evidence="1">Telomere-linked helicase 1</fullName>
    </submittedName>
</protein>
<keyword evidence="1" id="KW-0378">Hydrolase</keyword>
<proteinExistence type="predicted"/>
<name>A0ACB5SCC2_9PEZI</name>
<keyword evidence="1" id="KW-0347">Helicase</keyword>
<keyword evidence="2" id="KW-1185">Reference proteome</keyword>
<gene>
    <name evidence="1" type="primary">g6613</name>
    <name evidence="1" type="ORF">NpPPO83_00006613</name>
</gene>
<reference evidence="1" key="1">
    <citation type="submission" date="2024-09" db="EMBL/GenBank/DDBJ databases">
        <title>Draft Genome Sequences of Neofusicoccum parvum.</title>
        <authorList>
            <person name="Ashida A."/>
            <person name="Camagna M."/>
            <person name="Tanaka A."/>
            <person name="Takemoto D."/>
        </authorList>
    </citation>
    <scope>NUCLEOTIDE SEQUENCE</scope>
    <source>
        <strain evidence="1">PPO83</strain>
    </source>
</reference>
<accession>A0ACB5SCC2</accession>
<evidence type="ECO:0000313" key="1">
    <source>
        <dbReference type="EMBL" id="GME34858.1"/>
    </source>
</evidence>
<evidence type="ECO:0000313" key="2">
    <source>
        <dbReference type="Proteomes" id="UP001165186"/>
    </source>
</evidence>
<organism evidence="1 2">
    <name type="scientific">Neofusicoccum parvum</name>
    <dbReference type="NCBI Taxonomy" id="310453"/>
    <lineage>
        <taxon>Eukaryota</taxon>
        <taxon>Fungi</taxon>
        <taxon>Dikarya</taxon>
        <taxon>Ascomycota</taxon>
        <taxon>Pezizomycotina</taxon>
        <taxon>Dothideomycetes</taxon>
        <taxon>Dothideomycetes incertae sedis</taxon>
        <taxon>Botryosphaeriales</taxon>
        <taxon>Botryosphaeriaceae</taxon>
        <taxon>Neofusicoccum</taxon>
    </lineage>
</organism>
<sequence>MSFPSCCSCLRKSTWSFSTTWHSSMMILSSCLIALSRFKNVMNSSLSAASGVTSTMDSASGGRLASHSTQLMPSLLQRSFMSARSAMSGTTTTVVPPGSVQAGSMNKMLFPAPVGITATTGLTPAWMAVTASSWMLRNSASFPISLYSCSFTFALFSLIQRSSRSSSASSSNGQRFLFLEAAAARSWLLNADWKPKKRCQSVLEARNSSLFSATTPACSIIPRA</sequence>
<dbReference type="Proteomes" id="UP001165186">
    <property type="component" value="Unassembled WGS sequence"/>
</dbReference>